<evidence type="ECO:0000256" key="3">
    <source>
        <dbReference type="ARBA" id="ARBA00022801"/>
    </source>
</evidence>
<protein>
    <recommendedName>
        <fullName evidence="6">Peptidase S8/S53 domain-containing protein</fullName>
    </recommendedName>
</protein>
<keyword evidence="4" id="KW-0720">Serine protease</keyword>
<comment type="similarity">
    <text evidence="1 5">Belongs to the peptidase S8 family.</text>
</comment>
<gene>
    <name evidence="7" type="ORF">B4U80_04326</name>
</gene>
<dbReference type="InterPro" id="IPR000209">
    <property type="entry name" value="Peptidase_S8/S53_dom"/>
</dbReference>
<evidence type="ECO:0000259" key="6">
    <source>
        <dbReference type="Pfam" id="PF00082"/>
    </source>
</evidence>
<comment type="caution">
    <text evidence="5">Lacks conserved residue(s) required for the propagation of feature annotation.</text>
</comment>
<dbReference type="PANTHER" id="PTHR43806:SF11">
    <property type="entry name" value="CEREVISIN-RELATED"/>
    <property type="match status" value="1"/>
</dbReference>
<feature type="non-terminal residue" evidence="7">
    <location>
        <position position="1"/>
    </location>
</feature>
<dbReference type="GO" id="GO:0006508">
    <property type="term" value="P:proteolysis"/>
    <property type="evidence" value="ECO:0007669"/>
    <property type="project" value="UniProtKB-KW"/>
</dbReference>
<proteinExistence type="inferred from homology"/>
<dbReference type="SUPFAM" id="SSF52743">
    <property type="entry name" value="Subtilisin-like"/>
    <property type="match status" value="1"/>
</dbReference>
<dbReference type="Pfam" id="PF00082">
    <property type="entry name" value="Peptidase_S8"/>
    <property type="match status" value="1"/>
</dbReference>
<dbReference type="Proteomes" id="UP000288716">
    <property type="component" value="Unassembled WGS sequence"/>
</dbReference>
<dbReference type="PROSITE" id="PS00138">
    <property type="entry name" value="SUBTILASE_SER"/>
    <property type="match status" value="1"/>
</dbReference>
<dbReference type="EMBL" id="NCKV01007451">
    <property type="protein sequence ID" value="RWS22969.1"/>
    <property type="molecule type" value="Genomic_DNA"/>
</dbReference>
<dbReference type="InterPro" id="IPR036852">
    <property type="entry name" value="Peptidase_S8/S53_dom_sf"/>
</dbReference>
<dbReference type="GO" id="GO:0005615">
    <property type="term" value="C:extracellular space"/>
    <property type="evidence" value="ECO:0007669"/>
    <property type="project" value="TreeGrafter"/>
</dbReference>
<dbReference type="PANTHER" id="PTHR43806">
    <property type="entry name" value="PEPTIDASE S8"/>
    <property type="match status" value="1"/>
</dbReference>
<evidence type="ECO:0000313" key="7">
    <source>
        <dbReference type="EMBL" id="RWS22969.1"/>
    </source>
</evidence>
<feature type="domain" description="Peptidase S8/S53" evidence="6">
    <location>
        <begin position="69"/>
        <end position="188"/>
    </location>
</feature>
<evidence type="ECO:0000256" key="5">
    <source>
        <dbReference type="PROSITE-ProRule" id="PRU01240"/>
    </source>
</evidence>
<evidence type="ECO:0000256" key="1">
    <source>
        <dbReference type="ARBA" id="ARBA00011073"/>
    </source>
</evidence>
<keyword evidence="8" id="KW-1185">Reference proteome</keyword>
<sequence length="233" mass="25708">VEYIQQDSKVNIDESERKDLCEKKCLKETQLSAQWCLSRTANPRESNDYVYPRTAGEGITMCVIVTLLLKEVSIISMSLSGLRDAFMDDMVELVFRRGVFVVVSAGNNAFDACLKSPAGSKYAYTVAASNYSNTLASFSNFGKCCNIIAPGVKCKLAKAGTSGYLKLSGTSMATPLVAGWAAVIEGRKRFNDPRKLTDYMDKFALRHVMQGELRDTPDKFINVNCPNCFYGAH</sequence>
<dbReference type="AlphaFoldDB" id="A0A443S607"/>
<evidence type="ECO:0000313" key="8">
    <source>
        <dbReference type="Proteomes" id="UP000288716"/>
    </source>
</evidence>
<dbReference type="STRING" id="299467.A0A443S607"/>
<organism evidence="7 8">
    <name type="scientific">Leptotrombidium deliense</name>
    <dbReference type="NCBI Taxonomy" id="299467"/>
    <lineage>
        <taxon>Eukaryota</taxon>
        <taxon>Metazoa</taxon>
        <taxon>Ecdysozoa</taxon>
        <taxon>Arthropoda</taxon>
        <taxon>Chelicerata</taxon>
        <taxon>Arachnida</taxon>
        <taxon>Acari</taxon>
        <taxon>Acariformes</taxon>
        <taxon>Trombidiformes</taxon>
        <taxon>Prostigmata</taxon>
        <taxon>Anystina</taxon>
        <taxon>Parasitengona</taxon>
        <taxon>Trombiculoidea</taxon>
        <taxon>Trombiculidae</taxon>
        <taxon>Leptotrombidium</taxon>
    </lineage>
</organism>
<dbReference type="VEuPathDB" id="VectorBase:LDEU009071"/>
<dbReference type="OrthoDB" id="1740355at2759"/>
<evidence type="ECO:0000256" key="2">
    <source>
        <dbReference type="ARBA" id="ARBA00022670"/>
    </source>
</evidence>
<dbReference type="InterPro" id="IPR023828">
    <property type="entry name" value="Peptidase_S8_Ser-AS"/>
</dbReference>
<accession>A0A443S607</accession>
<dbReference type="Gene3D" id="3.40.50.200">
    <property type="entry name" value="Peptidase S8/S53 domain"/>
    <property type="match status" value="1"/>
</dbReference>
<name>A0A443S607_9ACAR</name>
<comment type="caution">
    <text evidence="7">The sequence shown here is derived from an EMBL/GenBank/DDBJ whole genome shotgun (WGS) entry which is preliminary data.</text>
</comment>
<reference evidence="7 8" key="1">
    <citation type="journal article" date="2018" name="Gigascience">
        <title>Genomes of trombidid mites reveal novel predicted allergens and laterally-transferred genes associated with secondary metabolism.</title>
        <authorList>
            <person name="Dong X."/>
            <person name="Chaisiri K."/>
            <person name="Xia D."/>
            <person name="Armstrong S.D."/>
            <person name="Fang Y."/>
            <person name="Donnelly M.J."/>
            <person name="Kadowaki T."/>
            <person name="McGarry J.W."/>
            <person name="Darby A.C."/>
            <person name="Makepeace B.L."/>
        </authorList>
    </citation>
    <scope>NUCLEOTIDE SEQUENCE [LARGE SCALE GENOMIC DNA]</scope>
    <source>
        <strain evidence="7">UoL-UT</strain>
    </source>
</reference>
<keyword evidence="2" id="KW-0645">Protease</keyword>
<dbReference type="InterPro" id="IPR050131">
    <property type="entry name" value="Peptidase_S8_subtilisin-like"/>
</dbReference>
<dbReference type="GO" id="GO:0004252">
    <property type="term" value="F:serine-type endopeptidase activity"/>
    <property type="evidence" value="ECO:0007669"/>
    <property type="project" value="InterPro"/>
</dbReference>
<evidence type="ECO:0000256" key="4">
    <source>
        <dbReference type="ARBA" id="ARBA00022825"/>
    </source>
</evidence>
<dbReference type="PROSITE" id="PS51892">
    <property type="entry name" value="SUBTILASE"/>
    <property type="match status" value="1"/>
</dbReference>
<keyword evidence="3" id="KW-0378">Hydrolase</keyword>